<gene>
    <name evidence="4" type="ORF">MGR_1596</name>
</gene>
<dbReference type="SUPFAM" id="SSF51735">
    <property type="entry name" value="NAD(P)-binding Rossmann-fold domains"/>
    <property type="match status" value="1"/>
</dbReference>
<dbReference type="PANTHER" id="PTHR44154">
    <property type="entry name" value="QUINONE OXIDOREDUCTASE"/>
    <property type="match status" value="1"/>
</dbReference>
<evidence type="ECO:0000256" key="1">
    <source>
        <dbReference type="ARBA" id="ARBA00022857"/>
    </source>
</evidence>
<comment type="similarity">
    <text evidence="2">Belongs to the zinc-containing alcohol dehydrogenase family. Quinone oxidoreductase subfamily.</text>
</comment>
<dbReference type="InterPro" id="IPR011032">
    <property type="entry name" value="GroES-like_sf"/>
</dbReference>
<dbReference type="AlphaFoldDB" id="A4TY09"/>
<dbReference type="Pfam" id="PF08240">
    <property type="entry name" value="ADH_N"/>
    <property type="match status" value="1"/>
</dbReference>
<dbReference type="Gene3D" id="3.90.180.10">
    <property type="entry name" value="Medium-chain alcohol dehydrogenases, catalytic domain"/>
    <property type="match status" value="1"/>
</dbReference>
<dbReference type="EMBL" id="CU459003">
    <property type="protein sequence ID" value="CAM75516.1"/>
    <property type="molecule type" value="Genomic_DNA"/>
</dbReference>
<dbReference type="GO" id="GO:0008270">
    <property type="term" value="F:zinc ion binding"/>
    <property type="evidence" value="ECO:0007669"/>
    <property type="project" value="InterPro"/>
</dbReference>
<sequence length="333" mass="35505">MRAIAYRHSLPITDPAALEDVDLPDPVAQGRDLLVRIEAIAVNPVDTKVRRNVDPGGAVKVLGYDAAGVVVATGPEVSLFKVGDRVFYAGALDRPGTNSQLHLVDERIVGPMPASLDFAAAAAMPLTFITAWELLFDRLGVTAEDKRSLLIIGGAGGVGSAAIQLARHLTGLTVVATASRPQSRQWCLDLGAHHVIDHGQDLVAQWRALSLGGADVILALTNTDQHQAALAEIIAPQGALGLIDDPKGFDIGLFKRKAISIHWEFMFTRSLFQTDDMIAQHTLLKRVAELVDQGVLRSTQAQSLGPIDAATLRRAHALIEDGHAMGKVVLAGF</sequence>
<keyword evidence="1" id="KW-0521">NADP</keyword>
<keyword evidence="2" id="KW-0479">Metal-binding</keyword>
<dbReference type="NCBIfam" id="TIGR02817">
    <property type="entry name" value="adh_fam_1"/>
    <property type="match status" value="1"/>
</dbReference>
<dbReference type="Pfam" id="PF13602">
    <property type="entry name" value="ADH_zinc_N_2"/>
    <property type="match status" value="1"/>
</dbReference>
<dbReference type="Gene3D" id="3.40.50.720">
    <property type="entry name" value="NAD(P)-binding Rossmann-like Domain"/>
    <property type="match status" value="1"/>
</dbReference>
<protein>
    <recommendedName>
        <fullName evidence="2">Zinc-type alcohol dehydrogenase-like protein</fullName>
    </recommendedName>
</protein>
<dbReference type="CDD" id="cd08252">
    <property type="entry name" value="AL_MDR"/>
    <property type="match status" value="1"/>
</dbReference>
<evidence type="ECO:0000256" key="2">
    <source>
        <dbReference type="RuleBase" id="RU364000"/>
    </source>
</evidence>
<reference evidence="4" key="1">
    <citation type="journal article" date="2007" name="J. Bacteriol.">
        <title>Comparative genome analysis of four magnetotactic bacteria reveals a complex set of group-specific genes implicated in magnetosome biomineralization and function.</title>
        <authorList>
            <person name="Richter M."/>
            <person name="Kube M."/>
            <person name="Bazylinski D.A."/>
            <person name="Lombardot T."/>
            <person name="Gloeckner F.O."/>
            <person name="Reinhardt R."/>
            <person name="Schueler D."/>
        </authorList>
    </citation>
    <scope>NUCLEOTIDE SEQUENCE</scope>
    <source>
        <strain evidence="4">MSR-1</strain>
    </source>
</reference>
<evidence type="ECO:0000313" key="4">
    <source>
        <dbReference type="EMBL" id="CAM75516.1"/>
    </source>
</evidence>
<dbReference type="InterPro" id="IPR051603">
    <property type="entry name" value="Zinc-ADH_QOR/CCCR"/>
</dbReference>
<dbReference type="InterPro" id="IPR036291">
    <property type="entry name" value="NAD(P)-bd_dom_sf"/>
</dbReference>
<dbReference type="SUPFAM" id="SSF50129">
    <property type="entry name" value="GroES-like"/>
    <property type="match status" value="1"/>
</dbReference>
<dbReference type="InterPro" id="IPR014182">
    <property type="entry name" value="ADH_Zn_typ-1"/>
</dbReference>
<proteinExistence type="inferred from homology"/>
<dbReference type="RefSeq" id="WP_106003436.1">
    <property type="nucleotide sequence ID" value="NZ_CP027527.1"/>
</dbReference>
<dbReference type="InterPro" id="IPR013154">
    <property type="entry name" value="ADH-like_N"/>
</dbReference>
<name>A4TY09_9PROT</name>
<organism evidence="4">
    <name type="scientific">Magnetospirillum gryphiswaldense</name>
    <dbReference type="NCBI Taxonomy" id="55518"/>
    <lineage>
        <taxon>Bacteria</taxon>
        <taxon>Pseudomonadati</taxon>
        <taxon>Pseudomonadota</taxon>
        <taxon>Alphaproteobacteria</taxon>
        <taxon>Rhodospirillales</taxon>
        <taxon>Rhodospirillaceae</taxon>
        <taxon>Magnetospirillum</taxon>
    </lineage>
</organism>
<dbReference type="PANTHER" id="PTHR44154:SF1">
    <property type="entry name" value="QUINONE OXIDOREDUCTASE"/>
    <property type="match status" value="1"/>
</dbReference>
<dbReference type="InterPro" id="IPR020843">
    <property type="entry name" value="ER"/>
</dbReference>
<evidence type="ECO:0000259" key="3">
    <source>
        <dbReference type="SMART" id="SM00829"/>
    </source>
</evidence>
<accession>A4TY09</accession>
<dbReference type="SMART" id="SM00829">
    <property type="entry name" value="PKS_ER"/>
    <property type="match status" value="1"/>
</dbReference>
<feature type="domain" description="Enoyl reductase (ER)" evidence="3">
    <location>
        <begin position="16"/>
        <end position="330"/>
    </location>
</feature>
<keyword evidence="2" id="KW-0862">Zinc</keyword>
<dbReference type="GO" id="GO:0016491">
    <property type="term" value="F:oxidoreductase activity"/>
    <property type="evidence" value="ECO:0007669"/>
    <property type="project" value="UniProtKB-KW"/>
</dbReference>
<keyword evidence="2" id="KW-0560">Oxidoreductase</keyword>